<feature type="transmembrane region" description="Helical" evidence="2">
    <location>
        <begin position="92"/>
        <end position="112"/>
    </location>
</feature>
<feature type="transmembrane region" description="Helical" evidence="2">
    <location>
        <begin position="208"/>
        <end position="225"/>
    </location>
</feature>
<evidence type="ECO:0000256" key="2">
    <source>
        <dbReference type="SAM" id="Phobius"/>
    </source>
</evidence>
<sequence length="328" mass="36919">MDHYQYNGQQTPPVNRNSYGNQIWYIWGPIVVKIVIGMIVSGVASAAIGAAYMIRHYGLSAQMTDYAQQIANIYQKDYVQILKAVTKEAARLSSYVEGVAAFVTIPVLLIMFHKDRIREKLTGFTPNKKAPLWKYSAVALLSATLCVGVNNLLIIGNITTVSEEYQTVMQGFYSAPLLIQGISLGILVPICEELVFRGLVFQRLRMRSGFLSAALYSAVIFSLLHGNMVQMIYALFLGVVYAYMYEKYGSVKAPIFAHMVANLISVFATHYNWFEWMAKNPMRIGIITVLCGTIGSSMYVWMQRIDEKPDHPNKPEQTLHQENLTSQE</sequence>
<keyword evidence="4" id="KW-0482">Metalloprotease</keyword>
<reference evidence="4 5" key="1">
    <citation type="submission" date="2020-08" db="EMBL/GenBank/DDBJ databases">
        <title>Genome public.</title>
        <authorList>
            <person name="Liu C."/>
            <person name="Sun Q."/>
        </authorList>
    </citation>
    <scope>NUCLEOTIDE SEQUENCE [LARGE SCALE GENOMIC DNA]</scope>
    <source>
        <strain evidence="4 5">NSJ-36</strain>
    </source>
</reference>
<accession>A0ABR7ERQ8</accession>
<dbReference type="Pfam" id="PF02517">
    <property type="entry name" value="Rce1-like"/>
    <property type="match status" value="1"/>
</dbReference>
<comment type="caution">
    <text evidence="4">The sequence shown here is derived from an EMBL/GenBank/DDBJ whole genome shotgun (WGS) entry which is preliminary data.</text>
</comment>
<dbReference type="EMBL" id="JACOOY010000002">
    <property type="protein sequence ID" value="MBC5664010.1"/>
    <property type="molecule type" value="Genomic_DNA"/>
</dbReference>
<dbReference type="GO" id="GO:0008237">
    <property type="term" value="F:metallopeptidase activity"/>
    <property type="evidence" value="ECO:0007669"/>
    <property type="project" value="UniProtKB-KW"/>
</dbReference>
<evidence type="ECO:0000259" key="3">
    <source>
        <dbReference type="Pfam" id="PF02517"/>
    </source>
</evidence>
<feature type="domain" description="CAAX prenyl protease 2/Lysostaphin resistance protein A-like" evidence="3">
    <location>
        <begin position="177"/>
        <end position="264"/>
    </location>
</feature>
<keyword evidence="5" id="KW-1185">Reference proteome</keyword>
<gene>
    <name evidence="4" type="ORF">H8S07_01750</name>
</gene>
<keyword evidence="2" id="KW-0472">Membrane</keyword>
<dbReference type="PANTHER" id="PTHR36435">
    <property type="entry name" value="SLR1288 PROTEIN"/>
    <property type="match status" value="1"/>
</dbReference>
<organism evidence="4 5">
    <name type="scientific">Dorea hominis</name>
    <dbReference type="NCBI Taxonomy" id="2763040"/>
    <lineage>
        <taxon>Bacteria</taxon>
        <taxon>Bacillati</taxon>
        <taxon>Bacillota</taxon>
        <taxon>Clostridia</taxon>
        <taxon>Lachnospirales</taxon>
        <taxon>Lachnospiraceae</taxon>
        <taxon>Dorea</taxon>
    </lineage>
</organism>
<evidence type="ECO:0000256" key="1">
    <source>
        <dbReference type="SAM" id="MobiDB-lite"/>
    </source>
</evidence>
<feature type="transmembrane region" description="Helical" evidence="2">
    <location>
        <begin position="280"/>
        <end position="301"/>
    </location>
</feature>
<dbReference type="InterPro" id="IPR052710">
    <property type="entry name" value="CAAX_protease"/>
</dbReference>
<proteinExistence type="predicted"/>
<name>A0ABR7ERQ8_9FIRM</name>
<dbReference type="Proteomes" id="UP000647235">
    <property type="component" value="Unassembled WGS sequence"/>
</dbReference>
<evidence type="ECO:0000313" key="5">
    <source>
        <dbReference type="Proteomes" id="UP000647235"/>
    </source>
</evidence>
<keyword evidence="4" id="KW-0645">Protease</keyword>
<dbReference type="PANTHER" id="PTHR36435:SF1">
    <property type="entry name" value="CAAX AMINO TERMINAL PROTEASE FAMILY PROTEIN"/>
    <property type="match status" value="1"/>
</dbReference>
<keyword evidence="2" id="KW-1133">Transmembrane helix</keyword>
<feature type="transmembrane region" description="Helical" evidence="2">
    <location>
        <begin position="255"/>
        <end position="274"/>
    </location>
</feature>
<feature type="compositionally biased region" description="Basic and acidic residues" evidence="1">
    <location>
        <begin position="309"/>
        <end position="319"/>
    </location>
</feature>
<keyword evidence="2" id="KW-0812">Transmembrane</keyword>
<protein>
    <submittedName>
        <fullName evidence="4">CPBP family intramembrane metalloprotease</fullName>
    </submittedName>
</protein>
<dbReference type="RefSeq" id="WP_117537378.1">
    <property type="nucleotide sequence ID" value="NZ_JACOOY010000002.1"/>
</dbReference>
<keyword evidence="4" id="KW-0378">Hydrolase</keyword>
<feature type="transmembrane region" description="Helical" evidence="2">
    <location>
        <begin position="175"/>
        <end position="196"/>
    </location>
</feature>
<dbReference type="InterPro" id="IPR003675">
    <property type="entry name" value="Rce1/LyrA-like_dom"/>
</dbReference>
<feature type="transmembrane region" description="Helical" evidence="2">
    <location>
        <begin position="30"/>
        <end position="54"/>
    </location>
</feature>
<evidence type="ECO:0000313" key="4">
    <source>
        <dbReference type="EMBL" id="MBC5664010.1"/>
    </source>
</evidence>
<feature type="transmembrane region" description="Helical" evidence="2">
    <location>
        <begin position="132"/>
        <end position="155"/>
    </location>
</feature>
<feature type="region of interest" description="Disordered" evidence="1">
    <location>
        <begin position="309"/>
        <end position="328"/>
    </location>
</feature>